<protein>
    <submittedName>
        <fullName evidence="7">TetR/AcrR family transcriptional regulator</fullName>
    </submittedName>
</protein>
<accession>A0ABT1W436</accession>
<comment type="caution">
    <text evidence="7">The sequence shown here is derived from an EMBL/GenBank/DDBJ whole genome shotgun (WGS) entry which is preliminary data.</text>
</comment>
<reference evidence="7 8" key="1">
    <citation type="submission" date="2022-06" db="EMBL/GenBank/DDBJ databases">
        <title>Endosaccharibacter gen. nov., sp. nov., endophytic bacteria isolated from sugarcane.</title>
        <authorList>
            <person name="Pitiwittayakul N."/>
            <person name="Yukphan P."/>
            <person name="Charoenyingcharoen P."/>
            <person name="Tanasupawat S."/>
        </authorList>
    </citation>
    <scope>NUCLEOTIDE SEQUENCE [LARGE SCALE GENOMIC DNA]</scope>
    <source>
        <strain evidence="7 8">KSS8</strain>
    </source>
</reference>
<dbReference type="RefSeq" id="WP_422863075.1">
    <property type="nucleotide sequence ID" value="NZ_JAMSKV010000002.1"/>
</dbReference>
<organism evidence="7 8">
    <name type="scientific">Endosaccharibacter trunci</name>
    <dbReference type="NCBI Taxonomy" id="2812733"/>
    <lineage>
        <taxon>Bacteria</taxon>
        <taxon>Pseudomonadati</taxon>
        <taxon>Pseudomonadota</taxon>
        <taxon>Alphaproteobacteria</taxon>
        <taxon>Acetobacterales</taxon>
        <taxon>Acetobacteraceae</taxon>
        <taxon>Endosaccharibacter</taxon>
    </lineage>
</organism>
<feature type="region of interest" description="Disordered" evidence="5">
    <location>
        <begin position="249"/>
        <end position="283"/>
    </location>
</feature>
<gene>
    <name evidence="7" type="ORF">NFI95_04110</name>
</gene>
<keyword evidence="8" id="KW-1185">Reference proteome</keyword>
<dbReference type="PANTHER" id="PTHR47506">
    <property type="entry name" value="TRANSCRIPTIONAL REGULATORY PROTEIN"/>
    <property type="match status" value="1"/>
</dbReference>
<evidence type="ECO:0000313" key="7">
    <source>
        <dbReference type="EMBL" id="MCQ8277633.1"/>
    </source>
</evidence>
<dbReference type="PRINTS" id="PR00455">
    <property type="entry name" value="HTHTETR"/>
</dbReference>
<keyword evidence="2 4" id="KW-0238">DNA-binding</keyword>
<keyword evidence="3" id="KW-0804">Transcription</keyword>
<evidence type="ECO:0000313" key="8">
    <source>
        <dbReference type="Proteomes" id="UP001524587"/>
    </source>
</evidence>
<evidence type="ECO:0000256" key="4">
    <source>
        <dbReference type="PROSITE-ProRule" id="PRU00335"/>
    </source>
</evidence>
<dbReference type="InterPro" id="IPR009057">
    <property type="entry name" value="Homeodomain-like_sf"/>
</dbReference>
<feature type="compositionally biased region" description="Basic residues" evidence="5">
    <location>
        <begin position="249"/>
        <end position="260"/>
    </location>
</feature>
<evidence type="ECO:0000256" key="5">
    <source>
        <dbReference type="SAM" id="MobiDB-lite"/>
    </source>
</evidence>
<dbReference type="EMBL" id="JAMSKV010000002">
    <property type="protein sequence ID" value="MCQ8277633.1"/>
    <property type="molecule type" value="Genomic_DNA"/>
</dbReference>
<feature type="DNA-binding region" description="H-T-H motif" evidence="4">
    <location>
        <begin position="88"/>
        <end position="107"/>
    </location>
</feature>
<dbReference type="Gene3D" id="1.10.357.10">
    <property type="entry name" value="Tetracycline Repressor, domain 2"/>
    <property type="match status" value="1"/>
</dbReference>
<dbReference type="Gene3D" id="1.10.10.60">
    <property type="entry name" value="Homeodomain-like"/>
    <property type="match status" value="1"/>
</dbReference>
<dbReference type="SUPFAM" id="SSF46689">
    <property type="entry name" value="Homeodomain-like"/>
    <property type="match status" value="1"/>
</dbReference>
<keyword evidence="1" id="KW-0805">Transcription regulation</keyword>
<dbReference type="PANTHER" id="PTHR47506:SF7">
    <property type="entry name" value="TRANSCRIPTIONAL REGULATORY PROTEIN"/>
    <property type="match status" value="1"/>
</dbReference>
<evidence type="ECO:0000259" key="6">
    <source>
        <dbReference type="PROSITE" id="PS50977"/>
    </source>
</evidence>
<evidence type="ECO:0000256" key="2">
    <source>
        <dbReference type="ARBA" id="ARBA00023125"/>
    </source>
</evidence>
<feature type="domain" description="HTH tetR-type" evidence="6">
    <location>
        <begin position="65"/>
        <end position="125"/>
    </location>
</feature>
<dbReference type="InterPro" id="IPR001647">
    <property type="entry name" value="HTH_TetR"/>
</dbReference>
<dbReference type="PROSITE" id="PS50977">
    <property type="entry name" value="HTH_TETR_2"/>
    <property type="match status" value="1"/>
</dbReference>
<dbReference type="Pfam" id="PF00440">
    <property type="entry name" value="TetR_N"/>
    <property type="match status" value="1"/>
</dbReference>
<evidence type="ECO:0000256" key="1">
    <source>
        <dbReference type="ARBA" id="ARBA00023015"/>
    </source>
</evidence>
<sequence length="283" mass="30981">MTARDSVADYKAPAWHVGERSAYLIRQDDDSRQRVYYDDTHNQRRYPVDSCVGRNTVKVSKLQASDNRQVMLKAAAEQMRGQGLTQMSVAEVAKAAGLTHGALYSHFGSREALQVQAMGQAFSDCADLFTGKTAKEFLQTYLSLEHRDHAEQGCPTSAFVSEMRLQSEPSRIAFWEGLQRSLALTAASLGLGAAPNQQSRAIFALSAMAGGMAISRAIRDIDETASANVLQAVDKQLRELVLSWSGRAQHKVGAKPKRLRSEKPPGSTSSAASPRARRRRPTS</sequence>
<proteinExistence type="predicted"/>
<evidence type="ECO:0000256" key="3">
    <source>
        <dbReference type="ARBA" id="ARBA00023163"/>
    </source>
</evidence>
<dbReference type="Proteomes" id="UP001524587">
    <property type="component" value="Unassembled WGS sequence"/>
</dbReference>
<dbReference type="SUPFAM" id="SSF48498">
    <property type="entry name" value="Tetracyclin repressor-like, C-terminal domain"/>
    <property type="match status" value="1"/>
</dbReference>
<dbReference type="InterPro" id="IPR036271">
    <property type="entry name" value="Tet_transcr_reg_TetR-rel_C_sf"/>
</dbReference>
<name>A0ABT1W436_9PROT</name>